<dbReference type="OrthoDB" id="301415at2759"/>
<dbReference type="Pfam" id="PF25107">
    <property type="entry name" value="VWA7_N"/>
    <property type="match status" value="1"/>
</dbReference>
<evidence type="ECO:0000313" key="4">
    <source>
        <dbReference type="Proteomes" id="UP001152622"/>
    </source>
</evidence>
<dbReference type="InterPro" id="IPR052577">
    <property type="entry name" value="VWA7"/>
</dbReference>
<dbReference type="EMBL" id="JAINUF010000014">
    <property type="protein sequence ID" value="KAJ8342070.1"/>
    <property type="molecule type" value="Genomic_DNA"/>
</dbReference>
<sequence length="297" mass="32756">MNWILLVLLPGLLVPGFQAFMPLPYGDSITHKHITEQAILRKAREVCQALAIAEGRDFHIPTGGGLSVSTVQRACSPSPSSLLSVIKFKVSIFTVYISNAAVDAIHFFSDEHHFCGEEFIGGRNLITNGRASIKANVRQNNFFSARLTLGKILHTLQDFYSHSNWIELNKKHPNNNLIRADQSIGNIADKNTPTCRSCSGGNCKDNILPEILREGKLTSAYFSMNPFRSGKPAGKCSHGGFFDRTSYRKPYGGINKDYYGADHGHLHAAAARMAEEATVELLEDIRAATGEKAFLQY</sequence>
<dbReference type="InterPro" id="IPR056862">
    <property type="entry name" value="VWA7_N"/>
</dbReference>
<dbReference type="AlphaFoldDB" id="A0A9Q1ENN6"/>
<accession>A0A9Q1ENN6</accession>
<gene>
    <name evidence="3" type="ORF">SKAU_G00319980</name>
</gene>
<keyword evidence="4" id="KW-1185">Reference proteome</keyword>
<evidence type="ECO:0000259" key="2">
    <source>
        <dbReference type="Pfam" id="PF25107"/>
    </source>
</evidence>
<feature type="domain" description="VWA7 N-terminal" evidence="2">
    <location>
        <begin position="68"/>
        <end position="295"/>
    </location>
</feature>
<feature type="chain" id="PRO_5040394206" description="VWA7 N-terminal domain-containing protein" evidence="1">
    <location>
        <begin position="20"/>
        <end position="297"/>
    </location>
</feature>
<dbReference type="Proteomes" id="UP001152622">
    <property type="component" value="Chromosome 14"/>
</dbReference>
<feature type="signal peptide" evidence="1">
    <location>
        <begin position="1"/>
        <end position="19"/>
    </location>
</feature>
<evidence type="ECO:0000256" key="1">
    <source>
        <dbReference type="SAM" id="SignalP"/>
    </source>
</evidence>
<dbReference type="PANTHER" id="PTHR14905:SF18">
    <property type="entry name" value="VON WILLEBRAND FACTOR A DOMAIN-CONTAINING 10, TANDEM DUPLICATE 1-RELATED"/>
    <property type="match status" value="1"/>
</dbReference>
<organism evidence="3 4">
    <name type="scientific">Synaphobranchus kaupii</name>
    <name type="common">Kaup's arrowtooth eel</name>
    <dbReference type="NCBI Taxonomy" id="118154"/>
    <lineage>
        <taxon>Eukaryota</taxon>
        <taxon>Metazoa</taxon>
        <taxon>Chordata</taxon>
        <taxon>Craniata</taxon>
        <taxon>Vertebrata</taxon>
        <taxon>Euteleostomi</taxon>
        <taxon>Actinopterygii</taxon>
        <taxon>Neopterygii</taxon>
        <taxon>Teleostei</taxon>
        <taxon>Anguilliformes</taxon>
        <taxon>Synaphobranchidae</taxon>
        <taxon>Synaphobranchus</taxon>
    </lineage>
</organism>
<evidence type="ECO:0000313" key="3">
    <source>
        <dbReference type="EMBL" id="KAJ8342070.1"/>
    </source>
</evidence>
<dbReference type="PANTHER" id="PTHR14905">
    <property type="entry name" value="NG37"/>
    <property type="match status" value="1"/>
</dbReference>
<keyword evidence="1" id="KW-0732">Signal</keyword>
<name>A0A9Q1ENN6_SYNKA</name>
<protein>
    <recommendedName>
        <fullName evidence="2">VWA7 N-terminal domain-containing protein</fullName>
    </recommendedName>
</protein>
<proteinExistence type="predicted"/>
<comment type="caution">
    <text evidence="3">The sequence shown here is derived from an EMBL/GenBank/DDBJ whole genome shotgun (WGS) entry which is preliminary data.</text>
</comment>
<reference evidence="3" key="1">
    <citation type="journal article" date="2023" name="Science">
        <title>Genome structures resolve the early diversification of teleost fishes.</title>
        <authorList>
            <person name="Parey E."/>
            <person name="Louis A."/>
            <person name="Montfort J."/>
            <person name="Bouchez O."/>
            <person name="Roques C."/>
            <person name="Iampietro C."/>
            <person name="Lluch J."/>
            <person name="Castinel A."/>
            <person name="Donnadieu C."/>
            <person name="Desvignes T."/>
            <person name="Floi Bucao C."/>
            <person name="Jouanno E."/>
            <person name="Wen M."/>
            <person name="Mejri S."/>
            <person name="Dirks R."/>
            <person name="Jansen H."/>
            <person name="Henkel C."/>
            <person name="Chen W.J."/>
            <person name="Zahm M."/>
            <person name="Cabau C."/>
            <person name="Klopp C."/>
            <person name="Thompson A.W."/>
            <person name="Robinson-Rechavi M."/>
            <person name="Braasch I."/>
            <person name="Lecointre G."/>
            <person name="Bobe J."/>
            <person name="Postlethwait J.H."/>
            <person name="Berthelot C."/>
            <person name="Roest Crollius H."/>
            <person name="Guiguen Y."/>
        </authorList>
    </citation>
    <scope>NUCLEOTIDE SEQUENCE</scope>
    <source>
        <strain evidence="3">WJC10195</strain>
    </source>
</reference>